<gene>
    <name evidence="2" type="ORF">H8B15_16065</name>
</gene>
<sequence length="315" mass="34373">MKTITSAWLAATSLLLALSFSTAATAQIIGRPAARRPLPAPLPLGTAKLAQEAVVRPETRPSTASTTPLQDVAVSDSSTTYLVFPAGVSLVDVGMLNNYLVKIEANAVFVRARRKNPPPTPILVRHGSKYWMGRLVFVKSPVLQLYDFQNPATGLPPNALALDRDPEQKAQLEDKLALLDKAKEEHQAVAVMDNRLVLSLANIRNDKNFTYLRLKVINKSSIDYNVDFTDFELVENTDKKFLGKKKNEARRPLAPSGGLSNQIIAGNSTGYLLYAIPLFAATDQGFLEVTLRELNGARVLRLPVPSKVVNTASTL</sequence>
<keyword evidence="1" id="KW-0732">Signal</keyword>
<reference evidence="2 3" key="1">
    <citation type="submission" date="2020-08" db="EMBL/GenBank/DDBJ databases">
        <title>Hymenobacter sp.</title>
        <authorList>
            <person name="Kim M.K."/>
        </authorList>
    </citation>
    <scope>NUCLEOTIDE SEQUENCE [LARGE SCALE GENOMIC DNA]</scope>
    <source>
        <strain evidence="2 3">BT507</strain>
    </source>
</reference>
<proteinExistence type="predicted"/>
<comment type="caution">
    <text evidence="2">The sequence shown here is derived from an EMBL/GenBank/DDBJ whole genome shotgun (WGS) entry which is preliminary data.</text>
</comment>
<evidence type="ECO:0000256" key="1">
    <source>
        <dbReference type="SAM" id="SignalP"/>
    </source>
</evidence>
<feature type="signal peptide" evidence="1">
    <location>
        <begin position="1"/>
        <end position="26"/>
    </location>
</feature>
<dbReference type="RefSeq" id="WP_187320676.1">
    <property type="nucleotide sequence ID" value="NZ_JACSCY010000014.1"/>
</dbReference>
<dbReference type="Pfam" id="PF13595">
    <property type="entry name" value="DUF4138"/>
    <property type="match status" value="1"/>
</dbReference>
<dbReference type="InterPro" id="IPR022298">
    <property type="entry name" value="Conjug_transposon_TraN"/>
</dbReference>
<evidence type="ECO:0000313" key="2">
    <source>
        <dbReference type="EMBL" id="MBC6612440.1"/>
    </source>
</evidence>
<keyword evidence="3" id="KW-1185">Reference proteome</keyword>
<dbReference type="Proteomes" id="UP000622017">
    <property type="component" value="Unassembled WGS sequence"/>
</dbReference>
<evidence type="ECO:0000313" key="3">
    <source>
        <dbReference type="Proteomes" id="UP000622017"/>
    </source>
</evidence>
<organism evidence="2 3">
    <name type="scientific">Hymenobacter citatus</name>
    <dbReference type="NCBI Taxonomy" id="2763506"/>
    <lineage>
        <taxon>Bacteria</taxon>
        <taxon>Pseudomonadati</taxon>
        <taxon>Bacteroidota</taxon>
        <taxon>Cytophagia</taxon>
        <taxon>Cytophagales</taxon>
        <taxon>Hymenobacteraceae</taxon>
        <taxon>Hymenobacter</taxon>
    </lineage>
</organism>
<feature type="chain" id="PRO_5047169990" evidence="1">
    <location>
        <begin position="27"/>
        <end position="315"/>
    </location>
</feature>
<protein>
    <submittedName>
        <fullName evidence="2">DUF4138 domain-containing protein</fullName>
    </submittedName>
</protein>
<accession>A0ABR7MMX6</accession>
<dbReference type="EMBL" id="JACSCY010000014">
    <property type="protein sequence ID" value="MBC6612440.1"/>
    <property type="molecule type" value="Genomic_DNA"/>
</dbReference>
<name>A0ABR7MMX6_9BACT</name>